<reference evidence="3" key="1">
    <citation type="journal article" date="2019" name="Int. J. Syst. Evol. Microbiol.">
        <title>The Global Catalogue of Microorganisms (GCM) 10K type strain sequencing project: providing services to taxonomists for standard genome sequencing and annotation.</title>
        <authorList>
            <consortium name="The Broad Institute Genomics Platform"/>
            <consortium name="The Broad Institute Genome Sequencing Center for Infectious Disease"/>
            <person name="Wu L."/>
            <person name="Ma J."/>
        </authorList>
    </citation>
    <scope>NUCLEOTIDE SEQUENCE [LARGE SCALE GENOMIC DNA]</scope>
    <source>
        <strain evidence="3">JCM 16898</strain>
    </source>
</reference>
<evidence type="ECO:0000313" key="2">
    <source>
        <dbReference type="EMBL" id="GAA3528575.1"/>
    </source>
</evidence>
<dbReference type="Proteomes" id="UP001500689">
    <property type="component" value="Unassembled WGS sequence"/>
</dbReference>
<dbReference type="RefSeq" id="WP_344855624.1">
    <property type="nucleotide sequence ID" value="NZ_BAAAZN010000001.1"/>
</dbReference>
<feature type="region of interest" description="Disordered" evidence="1">
    <location>
        <begin position="1"/>
        <end position="82"/>
    </location>
</feature>
<comment type="caution">
    <text evidence="2">The sequence shown here is derived from an EMBL/GenBank/DDBJ whole genome shotgun (WGS) entry which is preliminary data.</text>
</comment>
<name>A0ABP6V470_9PSEU</name>
<keyword evidence="3" id="KW-1185">Reference proteome</keyword>
<proteinExistence type="predicted"/>
<evidence type="ECO:0000256" key="1">
    <source>
        <dbReference type="SAM" id="MobiDB-lite"/>
    </source>
</evidence>
<protein>
    <submittedName>
        <fullName evidence="2">Uncharacterized protein</fullName>
    </submittedName>
</protein>
<organism evidence="2 3">
    <name type="scientific">Amycolatopsis ultiminotia</name>
    <dbReference type="NCBI Taxonomy" id="543629"/>
    <lineage>
        <taxon>Bacteria</taxon>
        <taxon>Bacillati</taxon>
        <taxon>Actinomycetota</taxon>
        <taxon>Actinomycetes</taxon>
        <taxon>Pseudonocardiales</taxon>
        <taxon>Pseudonocardiaceae</taxon>
        <taxon>Amycolatopsis</taxon>
    </lineage>
</organism>
<dbReference type="EMBL" id="BAAAZN010000001">
    <property type="protein sequence ID" value="GAA3528575.1"/>
    <property type="molecule type" value="Genomic_DNA"/>
</dbReference>
<sequence length="82" mass="8291">MNRSIGSPGKSADVDDELRAGQLRQPGLTGTDMVGGFGRPQPAAGAKIATLGPDGPTGQFLGADGFARGEPTRAGCIPVELR</sequence>
<gene>
    <name evidence="2" type="ORF">GCM10022222_09510</name>
</gene>
<accession>A0ABP6V470</accession>
<evidence type="ECO:0000313" key="3">
    <source>
        <dbReference type="Proteomes" id="UP001500689"/>
    </source>
</evidence>